<dbReference type="AlphaFoldDB" id="A0A553NYD2"/>
<dbReference type="Proteomes" id="UP000318571">
    <property type="component" value="Chromosome 9"/>
</dbReference>
<gene>
    <name evidence="1" type="ORF">TCAL_16403</name>
</gene>
<reference evidence="1 2" key="1">
    <citation type="journal article" date="2018" name="Nat. Ecol. Evol.">
        <title>Genomic signatures of mitonuclear coevolution across populations of Tigriopus californicus.</title>
        <authorList>
            <person name="Barreto F.S."/>
            <person name="Watson E.T."/>
            <person name="Lima T.G."/>
            <person name="Willett C.S."/>
            <person name="Edmands S."/>
            <person name="Li W."/>
            <person name="Burton R.S."/>
        </authorList>
    </citation>
    <scope>NUCLEOTIDE SEQUENCE [LARGE SCALE GENOMIC DNA]</scope>
    <source>
        <strain evidence="1 2">San Diego</strain>
    </source>
</reference>
<accession>A0A553NYD2</accession>
<evidence type="ECO:0000313" key="1">
    <source>
        <dbReference type="EMBL" id="TRY70422.1"/>
    </source>
</evidence>
<comment type="caution">
    <text evidence="1">The sequence shown here is derived from an EMBL/GenBank/DDBJ whole genome shotgun (WGS) entry which is preliminary data.</text>
</comment>
<keyword evidence="2" id="KW-1185">Reference proteome</keyword>
<sequence>MPIVPRGSFPQNHLCETQLLCPDITGSVAIVADFINFRSFDRLLIIRYLSKIGSSPSPSFEGELFLSPANIRPSISPAPCGSRLTRKVVVGLKPLRKSFLGKI</sequence>
<protein>
    <submittedName>
        <fullName evidence="1">Uncharacterized protein</fullName>
    </submittedName>
</protein>
<proteinExistence type="predicted"/>
<name>A0A553NYD2_TIGCA</name>
<evidence type="ECO:0000313" key="2">
    <source>
        <dbReference type="Proteomes" id="UP000318571"/>
    </source>
</evidence>
<dbReference type="EMBL" id="VCGU01000009">
    <property type="protein sequence ID" value="TRY70422.1"/>
    <property type="molecule type" value="Genomic_DNA"/>
</dbReference>
<organism evidence="1 2">
    <name type="scientific">Tigriopus californicus</name>
    <name type="common">Marine copepod</name>
    <dbReference type="NCBI Taxonomy" id="6832"/>
    <lineage>
        <taxon>Eukaryota</taxon>
        <taxon>Metazoa</taxon>
        <taxon>Ecdysozoa</taxon>
        <taxon>Arthropoda</taxon>
        <taxon>Crustacea</taxon>
        <taxon>Multicrustacea</taxon>
        <taxon>Hexanauplia</taxon>
        <taxon>Copepoda</taxon>
        <taxon>Harpacticoida</taxon>
        <taxon>Harpacticidae</taxon>
        <taxon>Tigriopus</taxon>
    </lineage>
</organism>